<comment type="caution">
    <text evidence="2">The sequence shown here is derived from an EMBL/GenBank/DDBJ whole genome shotgun (WGS) entry which is preliminary data.</text>
</comment>
<accession>A0AAV7LEG4</accession>
<feature type="compositionally biased region" description="Basic and acidic residues" evidence="1">
    <location>
        <begin position="115"/>
        <end position="130"/>
    </location>
</feature>
<dbReference type="EMBL" id="JANPWB010000015">
    <property type="protein sequence ID" value="KAJ1087768.1"/>
    <property type="molecule type" value="Genomic_DNA"/>
</dbReference>
<organism evidence="2 3">
    <name type="scientific">Pleurodeles waltl</name>
    <name type="common">Iberian ribbed newt</name>
    <dbReference type="NCBI Taxonomy" id="8319"/>
    <lineage>
        <taxon>Eukaryota</taxon>
        <taxon>Metazoa</taxon>
        <taxon>Chordata</taxon>
        <taxon>Craniata</taxon>
        <taxon>Vertebrata</taxon>
        <taxon>Euteleostomi</taxon>
        <taxon>Amphibia</taxon>
        <taxon>Batrachia</taxon>
        <taxon>Caudata</taxon>
        <taxon>Salamandroidea</taxon>
        <taxon>Salamandridae</taxon>
        <taxon>Pleurodelinae</taxon>
        <taxon>Pleurodeles</taxon>
    </lineage>
</organism>
<feature type="compositionally biased region" description="Polar residues" evidence="1">
    <location>
        <begin position="95"/>
        <end position="111"/>
    </location>
</feature>
<feature type="region of interest" description="Disordered" evidence="1">
    <location>
        <begin position="71"/>
        <end position="130"/>
    </location>
</feature>
<keyword evidence="3" id="KW-1185">Reference proteome</keyword>
<evidence type="ECO:0000256" key="1">
    <source>
        <dbReference type="SAM" id="MobiDB-lite"/>
    </source>
</evidence>
<reference evidence="2" key="1">
    <citation type="journal article" date="2022" name="bioRxiv">
        <title>Sequencing and chromosome-scale assembly of the giantPleurodeles waltlgenome.</title>
        <authorList>
            <person name="Brown T."/>
            <person name="Elewa A."/>
            <person name="Iarovenko S."/>
            <person name="Subramanian E."/>
            <person name="Araus A.J."/>
            <person name="Petzold A."/>
            <person name="Susuki M."/>
            <person name="Suzuki K.-i.T."/>
            <person name="Hayashi T."/>
            <person name="Toyoda A."/>
            <person name="Oliveira C."/>
            <person name="Osipova E."/>
            <person name="Leigh N.D."/>
            <person name="Simon A."/>
            <person name="Yun M.H."/>
        </authorList>
    </citation>
    <scope>NUCLEOTIDE SEQUENCE</scope>
    <source>
        <strain evidence="2">20211129_DDA</strain>
        <tissue evidence="2">Liver</tissue>
    </source>
</reference>
<dbReference type="Proteomes" id="UP001066276">
    <property type="component" value="Chromosome 11"/>
</dbReference>
<name>A0AAV7LEG4_PLEWA</name>
<proteinExistence type="predicted"/>
<feature type="compositionally biased region" description="Basic and acidic residues" evidence="1">
    <location>
        <begin position="82"/>
        <end position="92"/>
    </location>
</feature>
<gene>
    <name evidence="2" type="ORF">NDU88_000931</name>
</gene>
<evidence type="ECO:0000313" key="3">
    <source>
        <dbReference type="Proteomes" id="UP001066276"/>
    </source>
</evidence>
<sequence length="130" mass="14342">MKGEFIPLINDFNLAAKDIVLEQEETIFWADTTVGTRILVITDLASSLGLYTYKQLVKSGVSLVQKDNSSWSRNSVEPVATEEWKESEKQEDGETGNTEAAGQTCALTGQTGAEDLQRGMEDRWPRGADL</sequence>
<protein>
    <submittedName>
        <fullName evidence="2">Uncharacterized protein</fullName>
    </submittedName>
</protein>
<dbReference type="AlphaFoldDB" id="A0AAV7LEG4"/>
<evidence type="ECO:0000313" key="2">
    <source>
        <dbReference type="EMBL" id="KAJ1087768.1"/>
    </source>
</evidence>